<keyword evidence="5 6" id="KW-0472">Membrane</keyword>
<name>A0AAW1IMW8_SAPOF</name>
<evidence type="ECO:0000256" key="1">
    <source>
        <dbReference type="ARBA" id="ARBA00004127"/>
    </source>
</evidence>
<evidence type="ECO:0000313" key="8">
    <source>
        <dbReference type="EMBL" id="KAK9690989.1"/>
    </source>
</evidence>
<dbReference type="InterPro" id="IPR001104">
    <property type="entry name" value="3-oxo-5_a-steroid_4-DH_C"/>
</dbReference>
<dbReference type="PANTHER" id="PTHR14624">
    <property type="entry name" value="DFG10 PROTEIN"/>
    <property type="match status" value="1"/>
</dbReference>
<dbReference type="GO" id="GO:0006488">
    <property type="term" value="P:dolichol-linked oligosaccharide biosynthetic process"/>
    <property type="evidence" value="ECO:0007669"/>
    <property type="project" value="InterPro"/>
</dbReference>
<feature type="domain" description="3-oxo-5-alpha-steroid 4-dehydrogenase C-terminal" evidence="7">
    <location>
        <begin position="224"/>
        <end position="340"/>
    </location>
</feature>
<dbReference type="Pfam" id="PF02544">
    <property type="entry name" value="Steroid_dh"/>
    <property type="match status" value="1"/>
</dbReference>
<evidence type="ECO:0000313" key="9">
    <source>
        <dbReference type="Proteomes" id="UP001443914"/>
    </source>
</evidence>
<reference evidence="8" key="1">
    <citation type="submission" date="2024-03" db="EMBL/GenBank/DDBJ databases">
        <title>WGS assembly of Saponaria officinalis var. Norfolk2.</title>
        <authorList>
            <person name="Jenkins J."/>
            <person name="Shu S."/>
            <person name="Grimwood J."/>
            <person name="Barry K."/>
            <person name="Goodstein D."/>
            <person name="Schmutz J."/>
            <person name="Leebens-Mack J."/>
            <person name="Osbourn A."/>
        </authorList>
    </citation>
    <scope>NUCLEOTIDE SEQUENCE [LARGE SCALE GENOMIC DNA]</scope>
    <source>
        <strain evidence="8">JIC</strain>
    </source>
</reference>
<feature type="transmembrane region" description="Helical" evidence="6">
    <location>
        <begin position="297"/>
        <end position="315"/>
    </location>
</feature>
<keyword evidence="9" id="KW-1185">Reference proteome</keyword>
<evidence type="ECO:0000259" key="7">
    <source>
        <dbReference type="Pfam" id="PF02544"/>
    </source>
</evidence>
<dbReference type="PANTHER" id="PTHR14624:SF0">
    <property type="entry name" value="POLYPRENOL REDUCTASE"/>
    <property type="match status" value="1"/>
</dbReference>
<evidence type="ECO:0000256" key="4">
    <source>
        <dbReference type="ARBA" id="ARBA00022989"/>
    </source>
</evidence>
<proteinExistence type="predicted"/>
<gene>
    <name evidence="8" type="ORF">RND81_09G169200</name>
</gene>
<feature type="transmembrane region" description="Helical" evidence="6">
    <location>
        <begin position="14"/>
        <end position="41"/>
    </location>
</feature>
<dbReference type="GO" id="GO:0003865">
    <property type="term" value="F:3-oxo-5-alpha-steroid 4-dehydrogenase activity"/>
    <property type="evidence" value="ECO:0007669"/>
    <property type="project" value="TreeGrafter"/>
</dbReference>
<dbReference type="GO" id="GO:0016095">
    <property type="term" value="P:polyprenol catabolic process"/>
    <property type="evidence" value="ECO:0007669"/>
    <property type="project" value="TreeGrafter"/>
</dbReference>
<feature type="transmembrane region" description="Helical" evidence="6">
    <location>
        <begin position="62"/>
        <end position="85"/>
    </location>
</feature>
<sequence>MITMNIKFVGLLRLAWLAGIFPILIAFSGIKFMHHTLLVFAGRGKIIQSSSRFSKFTVPQKFFSHFYVVAMVWTSLLLLITWAYAHKLGSLVFESTSYSGITSFLIGGSHISSIENPLSTSPEHNHRVWRSVFLLLLMEIQVFRRLYESLCVFNYSSTARMHVFGYLTGLFFYTAAPLSLCCDCAPEVFTYATNLLAEFIVKGKNHMSPADIQWVEYVRPLLTLGWCQWVGAVIFFWGWLHQRRCHLILGNLREVKEQADDYQIPHGDWFELVSSPHYLAEMVIYAGLLVASGGSDLTVWLLFAFVVTNLSFAAAETHRWYHRKFDNYPSDRYAIIPFMY</sequence>
<evidence type="ECO:0000256" key="5">
    <source>
        <dbReference type="ARBA" id="ARBA00023136"/>
    </source>
</evidence>
<dbReference type="PROSITE" id="PS50244">
    <property type="entry name" value="S5A_REDUCTASE"/>
    <property type="match status" value="1"/>
</dbReference>
<evidence type="ECO:0000256" key="3">
    <source>
        <dbReference type="ARBA" id="ARBA00022692"/>
    </source>
</evidence>
<protein>
    <recommendedName>
        <fullName evidence="7">3-oxo-5-alpha-steroid 4-dehydrogenase C-terminal domain-containing protein</fullName>
    </recommendedName>
</protein>
<comment type="subcellular location">
    <subcellularLocation>
        <location evidence="1">Endomembrane system</location>
        <topology evidence="1">Multi-pass membrane protein</topology>
    </subcellularLocation>
</comment>
<feature type="transmembrane region" description="Helical" evidence="6">
    <location>
        <begin position="221"/>
        <end position="240"/>
    </location>
</feature>
<dbReference type="Gene3D" id="1.20.120.1630">
    <property type="match status" value="1"/>
</dbReference>
<evidence type="ECO:0000256" key="2">
    <source>
        <dbReference type="ARBA" id="ARBA00004922"/>
    </source>
</evidence>
<comment type="pathway">
    <text evidence="2">Protein modification; protein glycosylation.</text>
</comment>
<evidence type="ECO:0000256" key="6">
    <source>
        <dbReference type="SAM" id="Phobius"/>
    </source>
</evidence>
<keyword evidence="4 6" id="KW-1133">Transmembrane helix</keyword>
<dbReference type="GO" id="GO:0005783">
    <property type="term" value="C:endoplasmic reticulum"/>
    <property type="evidence" value="ECO:0007669"/>
    <property type="project" value="TreeGrafter"/>
</dbReference>
<dbReference type="Proteomes" id="UP001443914">
    <property type="component" value="Unassembled WGS sequence"/>
</dbReference>
<comment type="caution">
    <text evidence="8">The sequence shown here is derived from an EMBL/GenBank/DDBJ whole genome shotgun (WGS) entry which is preliminary data.</text>
</comment>
<dbReference type="EMBL" id="JBDFQZ010000009">
    <property type="protein sequence ID" value="KAK9690989.1"/>
    <property type="molecule type" value="Genomic_DNA"/>
</dbReference>
<accession>A0AAW1IMW8</accession>
<dbReference type="InterPro" id="IPR039698">
    <property type="entry name" value="Dfg10/SRD5A3"/>
</dbReference>
<dbReference type="AlphaFoldDB" id="A0AAW1IMW8"/>
<keyword evidence="3 6" id="KW-0812">Transmembrane</keyword>
<organism evidence="8 9">
    <name type="scientific">Saponaria officinalis</name>
    <name type="common">Common soapwort</name>
    <name type="synonym">Lychnis saponaria</name>
    <dbReference type="NCBI Taxonomy" id="3572"/>
    <lineage>
        <taxon>Eukaryota</taxon>
        <taxon>Viridiplantae</taxon>
        <taxon>Streptophyta</taxon>
        <taxon>Embryophyta</taxon>
        <taxon>Tracheophyta</taxon>
        <taxon>Spermatophyta</taxon>
        <taxon>Magnoliopsida</taxon>
        <taxon>eudicotyledons</taxon>
        <taxon>Gunneridae</taxon>
        <taxon>Pentapetalae</taxon>
        <taxon>Caryophyllales</taxon>
        <taxon>Caryophyllaceae</taxon>
        <taxon>Caryophylleae</taxon>
        <taxon>Saponaria</taxon>
    </lineage>
</organism>